<reference evidence="3 5" key="2">
    <citation type="submission" date="2018-08" db="EMBL/GenBank/DDBJ databases">
        <title>Comparative analysis of Burkholderia isolates from Puerto Rico.</title>
        <authorList>
            <person name="Hall C."/>
            <person name="Sahl J."/>
            <person name="Wagner D."/>
        </authorList>
    </citation>
    <scope>NUCLEOTIDE SEQUENCE [LARGE SCALE GENOMIC DNA]</scope>
    <source>
        <strain evidence="3 5">Bp8966</strain>
    </source>
</reference>
<evidence type="ECO:0000313" key="3">
    <source>
        <dbReference type="EMBL" id="RQY96409.1"/>
    </source>
</evidence>
<keyword evidence="5" id="KW-1185">Reference proteome</keyword>
<evidence type="ECO:0000313" key="2">
    <source>
        <dbReference type="EMBL" id="KWA62029.1"/>
    </source>
</evidence>
<dbReference type="Proteomes" id="UP000473470">
    <property type="component" value="Unassembled WGS sequence"/>
</dbReference>
<name>A0A104L1I5_9BURK</name>
<reference evidence="2 4" key="1">
    <citation type="submission" date="2015-11" db="EMBL/GenBank/DDBJ databases">
        <title>Expanding the genomic diversity of Burkholderia species for the development of highly accurate diagnostics.</title>
        <authorList>
            <person name="Sahl J."/>
            <person name="Keim P."/>
            <person name="Wagner D."/>
        </authorList>
    </citation>
    <scope>NUCLEOTIDE SEQUENCE [LARGE SCALE GENOMIC DNA]</scope>
    <source>
        <strain evidence="2 4">MSMB1960WGS</strain>
    </source>
</reference>
<evidence type="ECO:0000313" key="5">
    <source>
        <dbReference type="Proteomes" id="UP000281098"/>
    </source>
</evidence>
<evidence type="ECO:0000313" key="6">
    <source>
        <dbReference type="Proteomes" id="UP000473470"/>
    </source>
</evidence>
<dbReference type="STRING" id="1503054.WT74_08155"/>
<organism evidence="2">
    <name type="scientific">Burkholderia stagnalis</name>
    <dbReference type="NCBI Taxonomy" id="1503054"/>
    <lineage>
        <taxon>Bacteria</taxon>
        <taxon>Pseudomonadati</taxon>
        <taxon>Pseudomonadota</taxon>
        <taxon>Betaproteobacteria</taxon>
        <taxon>Burkholderiales</taxon>
        <taxon>Burkholderiaceae</taxon>
        <taxon>Burkholderia</taxon>
        <taxon>Burkholderia cepacia complex</taxon>
    </lineage>
</organism>
<evidence type="ECO:0000313" key="4">
    <source>
        <dbReference type="Proteomes" id="UP000068603"/>
    </source>
</evidence>
<dbReference type="Proteomes" id="UP000281098">
    <property type="component" value="Unassembled WGS sequence"/>
</dbReference>
<gene>
    <name evidence="3" type="ORF">DF017_07075</name>
    <name evidence="1" type="ORF">F7R25_15520</name>
    <name evidence="2" type="ORF">WT44_15350</name>
</gene>
<sequence>MSERAVVDENGYLCFCEAYEEPQGVWRALVRFERKSDHAPMKTHIPGMTHKIDETFATHHEAMGAAKAYARYKASQDETGLRTGQADLSNG</sequence>
<comment type="caution">
    <text evidence="2">The sequence shown here is derived from an EMBL/GenBank/DDBJ whole genome shotgun (WGS) entry which is preliminary data.</text>
</comment>
<dbReference type="EMBL" id="LPHB01000047">
    <property type="protein sequence ID" value="KWA62029.1"/>
    <property type="molecule type" value="Genomic_DNA"/>
</dbReference>
<reference evidence="1 6" key="3">
    <citation type="submission" date="2019-09" db="EMBL/GenBank/DDBJ databases">
        <title>Draft genome sequences of 48 bacterial type strains from the CCUG.</title>
        <authorList>
            <person name="Tunovic T."/>
            <person name="Pineiro-Iglesias B."/>
            <person name="Unosson C."/>
            <person name="Inganas E."/>
            <person name="Ohlen M."/>
            <person name="Cardew S."/>
            <person name="Jensie-Markopoulos S."/>
            <person name="Salva-Serra F."/>
            <person name="Jaen-Luchoro D."/>
            <person name="Karlsson R."/>
            <person name="Svensson-Stadler L."/>
            <person name="Chun J."/>
            <person name="Moore E."/>
        </authorList>
    </citation>
    <scope>NUCLEOTIDE SEQUENCE [LARGE SCALE GENOMIC DNA]</scope>
    <source>
        <strain evidence="1 6">CCUG 65686</strain>
    </source>
</reference>
<protein>
    <submittedName>
        <fullName evidence="2">Uncharacterized protein</fullName>
    </submittedName>
</protein>
<dbReference type="AlphaFoldDB" id="A0A104L1I5"/>
<evidence type="ECO:0000313" key="1">
    <source>
        <dbReference type="EMBL" id="KAB0637523.1"/>
    </source>
</evidence>
<accession>A0A104L1I5</accession>
<dbReference type="Proteomes" id="UP000068603">
    <property type="component" value="Unassembled WGS sequence"/>
</dbReference>
<dbReference type="EMBL" id="VZOK01000020">
    <property type="protein sequence ID" value="KAB0637523.1"/>
    <property type="molecule type" value="Genomic_DNA"/>
</dbReference>
<dbReference type="EMBL" id="QTPM01000006">
    <property type="protein sequence ID" value="RQY96409.1"/>
    <property type="molecule type" value="Genomic_DNA"/>
</dbReference>
<proteinExistence type="predicted"/>
<dbReference type="KEGG" id="bstg:WT74_08155"/>